<evidence type="ECO:0000313" key="3">
    <source>
        <dbReference type="Proteomes" id="UP001151760"/>
    </source>
</evidence>
<keyword evidence="3" id="KW-1185">Reference proteome</keyword>
<feature type="region of interest" description="Disordered" evidence="1">
    <location>
        <begin position="1"/>
        <end position="25"/>
    </location>
</feature>
<protein>
    <submittedName>
        <fullName evidence="2">Uncharacterized protein</fullName>
    </submittedName>
</protein>
<reference evidence="2" key="1">
    <citation type="journal article" date="2022" name="Int. J. Mol. Sci.">
        <title>Draft Genome of Tanacetum Coccineum: Genomic Comparison of Closely Related Tanacetum-Family Plants.</title>
        <authorList>
            <person name="Yamashiro T."/>
            <person name="Shiraishi A."/>
            <person name="Nakayama K."/>
            <person name="Satake H."/>
        </authorList>
    </citation>
    <scope>NUCLEOTIDE SEQUENCE</scope>
</reference>
<evidence type="ECO:0000256" key="1">
    <source>
        <dbReference type="SAM" id="MobiDB-lite"/>
    </source>
</evidence>
<proteinExistence type="predicted"/>
<accession>A0ABQ4YWD0</accession>
<dbReference type="EMBL" id="BQNB010010802">
    <property type="protein sequence ID" value="GJS82138.1"/>
    <property type="molecule type" value="Genomic_DNA"/>
</dbReference>
<comment type="caution">
    <text evidence="2">The sequence shown here is derived from an EMBL/GenBank/DDBJ whole genome shotgun (WGS) entry which is preliminary data.</text>
</comment>
<name>A0ABQ4YWD0_9ASTR</name>
<sequence>MPSPSPRHLYNHQPPPNNSKGQTGVFGSAVDAFGFGSNSPEKGAFGLSHSPEKGVLTPVRGESLKILNGFDVSLPVSHSLWSSQSFGHQKGETWLCFPTPLPQIQNLELPTPSLKQIMGVKTIPTYLQVVNHGTDLRSLYQEPFAPGLASSYVD</sequence>
<dbReference type="Proteomes" id="UP001151760">
    <property type="component" value="Unassembled WGS sequence"/>
</dbReference>
<reference evidence="2" key="2">
    <citation type="submission" date="2022-01" db="EMBL/GenBank/DDBJ databases">
        <authorList>
            <person name="Yamashiro T."/>
            <person name="Shiraishi A."/>
            <person name="Satake H."/>
            <person name="Nakayama K."/>
        </authorList>
    </citation>
    <scope>NUCLEOTIDE SEQUENCE</scope>
</reference>
<organism evidence="2 3">
    <name type="scientific">Tanacetum coccineum</name>
    <dbReference type="NCBI Taxonomy" id="301880"/>
    <lineage>
        <taxon>Eukaryota</taxon>
        <taxon>Viridiplantae</taxon>
        <taxon>Streptophyta</taxon>
        <taxon>Embryophyta</taxon>
        <taxon>Tracheophyta</taxon>
        <taxon>Spermatophyta</taxon>
        <taxon>Magnoliopsida</taxon>
        <taxon>eudicotyledons</taxon>
        <taxon>Gunneridae</taxon>
        <taxon>Pentapetalae</taxon>
        <taxon>asterids</taxon>
        <taxon>campanulids</taxon>
        <taxon>Asterales</taxon>
        <taxon>Asteraceae</taxon>
        <taxon>Asteroideae</taxon>
        <taxon>Anthemideae</taxon>
        <taxon>Anthemidinae</taxon>
        <taxon>Tanacetum</taxon>
    </lineage>
</organism>
<evidence type="ECO:0000313" key="2">
    <source>
        <dbReference type="EMBL" id="GJS82138.1"/>
    </source>
</evidence>
<gene>
    <name evidence="2" type="ORF">Tco_0748679</name>
</gene>